<evidence type="ECO:0000313" key="6">
    <source>
        <dbReference type="EMBL" id="MBT9288513.1"/>
    </source>
</evidence>
<evidence type="ECO:0000256" key="1">
    <source>
        <dbReference type="ARBA" id="ARBA00001947"/>
    </source>
</evidence>
<protein>
    <submittedName>
        <fullName evidence="6">Creatininase family protein</fullName>
    </submittedName>
</protein>
<dbReference type="GO" id="GO:0046872">
    <property type="term" value="F:metal ion binding"/>
    <property type="evidence" value="ECO:0007669"/>
    <property type="project" value="UniProtKB-KW"/>
</dbReference>
<comment type="caution">
    <text evidence="6">The sequence shown here is derived from an EMBL/GenBank/DDBJ whole genome shotgun (WGS) entry which is preliminary data.</text>
</comment>
<keyword evidence="7" id="KW-1185">Reference proteome</keyword>
<dbReference type="Proteomes" id="UP000766595">
    <property type="component" value="Unassembled WGS sequence"/>
</dbReference>
<dbReference type="RefSeq" id="WP_261967195.1">
    <property type="nucleotide sequence ID" value="NZ_JAHHZF010000002.1"/>
</dbReference>
<keyword evidence="3" id="KW-0378">Hydrolase</keyword>
<reference evidence="6 7" key="1">
    <citation type="submission" date="2021-06" db="EMBL/GenBank/DDBJ databases">
        <authorList>
            <person name="Grouzdev D.S."/>
            <person name="Koziaeva V."/>
        </authorList>
    </citation>
    <scope>NUCLEOTIDE SEQUENCE [LARGE SCALE GENOMIC DNA]</scope>
    <source>
        <strain evidence="6 7">22</strain>
    </source>
</reference>
<dbReference type="AlphaFoldDB" id="A0A947G9Z3"/>
<comment type="cofactor">
    <cofactor evidence="1">
        <name>Zn(2+)</name>
        <dbReference type="ChEBI" id="CHEBI:29105"/>
    </cofactor>
</comment>
<dbReference type="SUPFAM" id="SSF102215">
    <property type="entry name" value="Creatininase"/>
    <property type="match status" value="1"/>
</dbReference>
<dbReference type="Gene3D" id="3.40.50.10310">
    <property type="entry name" value="Creatininase"/>
    <property type="match status" value="1"/>
</dbReference>
<keyword evidence="2" id="KW-0479">Metal-binding</keyword>
<evidence type="ECO:0000256" key="2">
    <source>
        <dbReference type="ARBA" id="ARBA00022723"/>
    </source>
</evidence>
<comment type="similarity">
    <text evidence="5">Belongs to the creatininase superfamily.</text>
</comment>
<sequence length="255" mass="27393">MRLELMTSPAVAAYLAERPGIVIPIGATEQHGPDGLIGTDHLCPEAIARRFGARDGVIVAPTLAYGMSQFHLGFAGSISLRPSTLAALIQDLVASLAATGFTRIYFLNGHGGNLAPLRAAIQEFYAARSFAGVTEPCPVHCRVRSWWELDGVDALRKALYGAAEGYHVTPSEIALTLASHPDHIAETDRPAPPPLADMILHGGDNYYDAADFRRRFPDGRVVSDASLATRQHGEDLLALAVDDLAKDFFGFCRSV</sequence>
<dbReference type="Pfam" id="PF02633">
    <property type="entry name" value="Creatininase"/>
    <property type="match status" value="1"/>
</dbReference>
<dbReference type="PANTHER" id="PTHR35005:SF1">
    <property type="entry name" value="2-AMINO-5-FORMYLAMINO-6-RIBOSYLAMINOPYRIMIDIN-4(3H)-ONE 5'-MONOPHOSPHATE DEFORMYLASE"/>
    <property type="match status" value="1"/>
</dbReference>
<dbReference type="EMBL" id="JAHHZF010000002">
    <property type="protein sequence ID" value="MBT9288513.1"/>
    <property type="molecule type" value="Genomic_DNA"/>
</dbReference>
<dbReference type="InterPro" id="IPR024087">
    <property type="entry name" value="Creatininase-like_sf"/>
</dbReference>
<evidence type="ECO:0000256" key="3">
    <source>
        <dbReference type="ARBA" id="ARBA00022801"/>
    </source>
</evidence>
<evidence type="ECO:0000313" key="7">
    <source>
        <dbReference type="Proteomes" id="UP000766595"/>
    </source>
</evidence>
<dbReference type="GO" id="GO:0016811">
    <property type="term" value="F:hydrolase activity, acting on carbon-nitrogen (but not peptide) bonds, in linear amides"/>
    <property type="evidence" value="ECO:0007669"/>
    <property type="project" value="TreeGrafter"/>
</dbReference>
<name>A0A947G9Z3_9HYPH</name>
<gene>
    <name evidence="6" type="ORF">KL771_03575</name>
</gene>
<evidence type="ECO:0000256" key="5">
    <source>
        <dbReference type="ARBA" id="ARBA00024029"/>
    </source>
</evidence>
<accession>A0A947G9Z3</accession>
<organism evidence="6 7">
    <name type="scientific">Prosthecodimorpha staleyi</name>
    <dbReference type="NCBI Taxonomy" id="2840188"/>
    <lineage>
        <taxon>Bacteria</taxon>
        <taxon>Pseudomonadati</taxon>
        <taxon>Pseudomonadota</taxon>
        <taxon>Alphaproteobacteria</taxon>
        <taxon>Hyphomicrobiales</taxon>
        <taxon>Ancalomicrobiaceae</taxon>
        <taxon>Prosthecodimorpha</taxon>
    </lineage>
</organism>
<dbReference type="InterPro" id="IPR003785">
    <property type="entry name" value="Creatininase/forma_Hydrolase"/>
</dbReference>
<dbReference type="GO" id="GO:0009231">
    <property type="term" value="P:riboflavin biosynthetic process"/>
    <property type="evidence" value="ECO:0007669"/>
    <property type="project" value="TreeGrafter"/>
</dbReference>
<dbReference type="PANTHER" id="PTHR35005">
    <property type="entry name" value="3-DEHYDRO-SCYLLO-INOSOSE HYDROLASE"/>
    <property type="match status" value="1"/>
</dbReference>
<keyword evidence="4" id="KW-0862">Zinc</keyword>
<evidence type="ECO:0000256" key="4">
    <source>
        <dbReference type="ARBA" id="ARBA00022833"/>
    </source>
</evidence>
<proteinExistence type="inferred from homology"/>